<name>A0A2Z6LP22_TRISU</name>
<dbReference type="OrthoDB" id="203821at2759"/>
<sequence>MGRGPAVPPLAPPLLTSRDLVEYIVFDLEVGSSKVTMCGTKYVLADVQVVRKSDFGMNDTRGARGAVRFGFEPKSHPNRKIKIHAANRNDPEYDKQKGHIPEVILIKKIGEDEEKNWWKLLSCSHSMEFDDEVGADYDLELPELLNDLELLADEDNIEE</sequence>
<keyword evidence="3" id="KW-1185">Reference proteome</keyword>
<evidence type="ECO:0000313" key="3">
    <source>
        <dbReference type="Proteomes" id="UP000242715"/>
    </source>
</evidence>
<protein>
    <recommendedName>
        <fullName evidence="1">60S ribosomal export protein NMD3 OB-fold domain-containing protein</fullName>
    </recommendedName>
</protein>
<evidence type="ECO:0000259" key="1">
    <source>
        <dbReference type="Pfam" id="PF21192"/>
    </source>
</evidence>
<dbReference type="GO" id="GO:0000055">
    <property type="term" value="P:ribosomal large subunit export from nucleus"/>
    <property type="evidence" value="ECO:0007669"/>
    <property type="project" value="TreeGrafter"/>
</dbReference>
<dbReference type="Proteomes" id="UP000242715">
    <property type="component" value="Unassembled WGS sequence"/>
</dbReference>
<dbReference type="PANTHER" id="PTHR12746">
    <property type="entry name" value="NONSENSE-MEDIATED MRNA DECAY PROTEIN 3"/>
    <property type="match status" value="1"/>
</dbReference>
<dbReference type="GO" id="GO:0043023">
    <property type="term" value="F:ribosomal large subunit binding"/>
    <property type="evidence" value="ECO:0007669"/>
    <property type="project" value="InterPro"/>
</dbReference>
<dbReference type="InterPro" id="IPR048898">
    <property type="entry name" value="OB_NMD3"/>
</dbReference>
<feature type="domain" description="60S ribosomal export protein NMD3 OB-fold" evidence="1">
    <location>
        <begin position="20"/>
        <end position="60"/>
    </location>
</feature>
<dbReference type="PANTHER" id="PTHR12746:SF2">
    <property type="entry name" value="60S RIBOSOMAL EXPORT PROTEIN NMD3"/>
    <property type="match status" value="1"/>
</dbReference>
<dbReference type="EMBL" id="DF973201">
    <property type="protein sequence ID" value="GAU19654.1"/>
    <property type="molecule type" value="Genomic_DNA"/>
</dbReference>
<dbReference type="AlphaFoldDB" id="A0A2Z6LP22"/>
<organism evidence="2 3">
    <name type="scientific">Trifolium subterraneum</name>
    <name type="common">Subterranean clover</name>
    <dbReference type="NCBI Taxonomy" id="3900"/>
    <lineage>
        <taxon>Eukaryota</taxon>
        <taxon>Viridiplantae</taxon>
        <taxon>Streptophyta</taxon>
        <taxon>Embryophyta</taxon>
        <taxon>Tracheophyta</taxon>
        <taxon>Spermatophyta</taxon>
        <taxon>Magnoliopsida</taxon>
        <taxon>eudicotyledons</taxon>
        <taxon>Gunneridae</taxon>
        <taxon>Pentapetalae</taxon>
        <taxon>rosids</taxon>
        <taxon>fabids</taxon>
        <taxon>Fabales</taxon>
        <taxon>Fabaceae</taxon>
        <taxon>Papilionoideae</taxon>
        <taxon>50 kb inversion clade</taxon>
        <taxon>NPAAA clade</taxon>
        <taxon>Hologalegina</taxon>
        <taxon>IRL clade</taxon>
        <taxon>Trifolieae</taxon>
        <taxon>Trifolium</taxon>
    </lineage>
</organism>
<evidence type="ECO:0000313" key="2">
    <source>
        <dbReference type="EMBL" id="GAU19654.1"/>
    </source>
</evidence>
<proteinExistence type="predicted"/>
<gene>
    <name evidence="2" type="ORF">TSUD_185700</name>
</gene>
<accession>A0A2Z6LP22</accession>
<dbReference type="GO" id="GO:0005634">
    <property type="term" value="C:nucleus"/>
    <property type="evidence" value="ECO:0007669"/>
    <property type="project" value="TreeGrafter"/>
</dbReference>
<dbReference type="Pfam" id="PF21192">
    <property type="entry name" value="OB_NMD3"/>
    <property type="match status" value="1"/>
</dbReference>
<reference evidence="3" key="1">
    <citation type="journal article" date="2017" name="Front. Plant Sci.">
        <title>Climate Clever Clovers: New Paradigm to Reduce the Environmental Footprint of Ruminants by Breeding Low Methanogenic Forages Utilizing Haplotype Variation.</title>
        <authorList>
            <person name="Kaur P."/>
            <person name="Appels R."/>
            <person name="Bayer P.E."/>
            <person name="Keeble-Gagnere G."/>
            <person name="Wang J."/>
            <person name="Hirakawa H."/>
            <person name="Shirasawa K."/>
            <person name="Vercoe P."/>
            <person name="Stefanova K."/>
            <person name="Durmic Z."/>
            <person name="Nichols P."/>
            <person name="Revell C."/>
            <person name="Isobe S.N."/>
            <person name="Edwards D."/>
            <person name="Erskine W."/>
        </authorList>
    </citation>
    <scope>NUCLEOTIDE SEQUENCE [LARGE SCALE GENOMIC DNA]</scope>
    <source>
        <strain evidence="3">cv. Daliak</strain>
    </source>
</reference>
<dbReference type="GO" id="GO:0005737">
    <property type="term" value="C:cytoplasm"/>
    <property type="evidence" value="ECO:0007669"/>
    <property type="project" value="TreeGrafter"/>
</dbReference>
<dbReference type="InterPro" id="IPR039768">
    <property type="entry name" value="Nmd3"/>
</dbReference>